<proteinExistence type="predicted"/>
<sequence>MDKRMFPEPIFPDSPAIDGNDPLRLFLAIQQGHISSRRDAVVRFGMRSTTVSEHIAALIEQGLVIESATPRQGRGRPSISLVVNPHRIVVLVFKVVSQYLQVVCVNLAGQILQQEQMLAPADGDNSALQLIFKQLHAKVRPAIPAGALLAGISFSLPGLLDRQNARWVFCARWPRMKQLALDGLFADGETPLAITRTMDAELIARQVRSPESTLLLHWGYGVGMAFAKNGVLAEGGYGFGEVGHWRTTLPEQKLCCCGNTGCLETWTALWALGPELLQDKFNLQDDEIRSASLFKTLPLTTSSTMQRAVSLMGDVVDNLCRLFFPQRIIISGPFMANPGLWAQFYDNFMQRCHFIDMPVPELIAGHRSHEFEIYGAARGLLEQGLLRLIR</sequence>
<dbReference type="OrthoDB" id="49685at2"/>
<dbReference type="PANTHER" id="PTHR18964:SF110">
    <property type="entry name" value="TRANSCRIPTIONAL REGULATOR, XYLR-RELATED"/>
    <property type="match status" value="1"/>
</dbReference>
<dbReference type="Proteomes" id="UP000284908">
    <property type="component" value="Unassembled WGS sequence"/>
</dbReference>
<dbReference type="PANTHER" id="PTHR18964">
    <property type="entry name" value="ROK (REPRESSOR, ORF, KINASE) FAMILY"/>
    <property type="match status" value="1"/>
</dbReference>
<dbReference type="Gene3D" id="1.10.10.10">
    <property type="entry name" value="Winged helix-like DNA-binding domain superfamily/Winged helix DNA-binding domain"/>
    <property type="match status" value="1"/>
</dbReference>
<dbReference type="InterPro" id="IPR000600">
    <property type="entry name" value="ROK"/>
</dbReference>
<dbReference type="SUPFAM" id="SSF53067">
    <property type="entry name" value="Actin-like ATPase domain"/>
    <property type="match status" value="1"/>
</dbReference>
<organism evidence="1 2">
    <name type="scientific">Rahnella woolbedingensis</name>
    <dbReference type="NCBI Taxonomy" id="1510574"/>
    <lineage>
        <taxon>Bacteria</taxon>
        <taxon>Pseudomonadati</taxon>
        <taxon>Pseudomonadota</taxon>
        <taxon>Gammaproteobacteria</taxon>
        <taxon>Enterobacterales</taxon>
        <taxon>Yersiniaceae</taxon>
        <taxon>Rahnella</taxon>
    </lineage>
</organism>
<dbReference type="SUPFAM" id="SSF46785">
    <property type="entry name" value="Winged helix' DNA-binding domain"/>
    <property type="match status" value="1"/>
</dbReference>
<dbReference type="Gene3D" id="3.30.420.40">
    <property type="match status" value="2"/>
</dbReference>
<gene>
    <name evidence="1" type="ORF">D6C13_23580</name>
</gene>
<dbReference type="EMBL" id="RAHH01000043">
    <property type="protein sequence ID" value="RJT34212.1"/>
    <property type="molecule type" value="Genomic_DNA"/>
</dbReference>
<keyword evidence="2" id="KW-1185">Reference proteome</keyword>
<dbReference type="InterPro" id="IPR036390">
    <property type="entry name" value="WH_DNA-bd_sf"/>
</dbReference>
<accession>A0A419N2G8</accession>
<reference evidence="1 2" key="1">
    <citation type="submission" date="2018-09" db="EMBL/GenBank/DDBJ databases">
        <authorList>
            <person name="Le Fleche-Mateos A."/>
        </authorList>
    </citation>
    <scope>NUCLEOTIDE SEQUENCE [LARGE SCALE GENOMIC DNA]</scope>
    <source>
        <strain evidence="1 2">DSM 27399</strain>
    </source>
</reference>
<dbReference type="InterPro" id="IPR043129">
    <property type="entry name" value="ATPase_NBD"/>
</dbReference>
<protein>
    <submittedName>
        <fullName evidence="1">ROK family transcriptional regulator</fullName>
    </submittedName>
</protein>
<dbReference type="Pfam" id="PF00480">
    <property type="entry name" value="ROK"/>
    <property type="match status" value="1"/>
</dbReference>
<name>A0A419N2G8_9GAMM</name>
<evidence type="ECO:0000313" key="2">
    <source>
        <dbReference type="Proteomes" id="UP000284908"/>
    </source>
</evidence>
<dbReference type="AlphaFoldDB" id="A0A419N2G8"/>
<comment type="caution">
    <text evidence="1">The sequence shown here is derived from an EMBL/GenBank/DDBJ whole genome shotgun (WGS) entry which is preliminary data.</text>
</comment>
<evidence type="ECO:0000313" key="1">
    <source>
        <dbReference type="EMBL" id="RJT34212.1"/>
    </source>
</evidence>
<dbReference type="InterPro" id="IPR036388">
    <property type="entry name" value="WH-like_DNA-bd_sf"/>
</dbReference>